<keyword evidence="4" id="KW-1185">Reference proteome</keyword>
<accession>A0A0Q3HJN8</accession>
<dbReference type="EMBL" id="CM000880">
    <property type="protein sequence ID" value="KQK22909.1"/>
    <property type="molecule type" value="Genomic_DNA"/>
</dbReference>
<sequence length="84" mass="8279">MTSARGGRLNYGLGSPGPAASVSASAAFSATISSLVLAMFFSSSAFSACSLARASSVISTATAARPNLGRWDVDDDPPAAAALP</sequence>
<organism evidence="2">
    <name type="scientific">Brachypodium distachyon</name>
    <name type="common">Purple false brome</name>
    <name type="synonym">Trachynia distachya</name>
    <dbReference type="NCBI Taxonomy" id="15368"/>
    <lineage>
        <taxon>Eukaryota</taxon>
        <taxon>Viridiplantae</taxon>
        <taxon>Streptophyta</taxon>
        <taxon>Embryophyta</taxon>
        <taxon>Tracheophyta</taxon>
        <taxon>Spermatophyta</taxon>
        <taxon>Magnoliopsida</taxon>
        <taxon>Liliopsida</taxon>
        <taxon>Poales</taxon>
        <taxon>Poaceae</taxon>
        <taxon>BOP clade</taxon>
        <taxon>Pooideae</taxon>
        <taxon>Stipodae</taxon>
        <taxon>Brachypodieae</taxon>
        <taxon>Brachypodium</taxon>
    </lineage>
</organism>
<reference evidence="3" key="3">
    <citation type="submission" date="2018-08" db="UniProtKB">
        <authorList>
            <consortium name="EnsemblPlants"/>
        </authorList>
    </citation>
    <scope>IDENTIFICATION</scope>
    <source>
        <strain evidence="3">cv. Bd21</strain>
    </source>
</reference>
<dbReference type="Proteomes" id="UP000008810">
    <property type="component" value="Chromosome 1"/>
</dbReference>
<keyword evidence="1" id="KW-0472">Membrane</keyword>
<proteinExistence type="predicted"/>
<gene>
    <name evidence="2" type="ORF">BRADI_1g70008v3</name>
</gene>
<name>A0A0Q3HJN8_BRADI</name>
<keyword evidence="1" id="KW-0812">Transmembrane</keyword>
<dbReference type="InParanoid" id="A0A0Q3HJN8"/>
<evidence type="ECO:0000313" key="2">
    <source>
        <dbReference type="EMBL" id="KQK22909.1"/>
    </source>
</evidence>
<evidence type="ECO:0000256" key="1">
    <source>
        <dbReference type="SAM" id="Phobius"/>
    </source>
</evidence>
<evidence type="ECO:0000313" key="4">
    <source>
        <dbReference type="Proteomes" id="UP000008810"/>
    </source>
</evidence>
<evidence type="ECO:0000313" key="3">
    <source>
        <dbReference type="EnsemblPlants" id="KQK22909"/>
    </source>
</evidence>
<dbReference type="AlphaFoldDB" id="A0A0Q3HJN8"/>
<reference evidence="2 3" key="1">
    <citation type="journal article" date="2010" name="Nature">
        <title>Genome sequencing and analysis of the model grass Brachypodium distachyon.</title>
        <authorList>
            <consortium name="International Brachypodium Initiative"/>
        </authorList>
    </citation>
    <scope>NUCLEOTIDE SEQUENCE [LARGE SCALE GENOMIC DNA]</scope>
    <source>
        <strain evidence="2 3">Bd21</strain>
    </source>
</reference>
<reference evidence="2" key="2">
    <citation type="submission" date="2017-06" db="EMBL/GenBank/DDBJ databases">
        <title>WGS assembly of Brachypodium distachyon.</title>
        <authorList>
            <consortium name="The International Brachypodium Initiative"/>
            <person name="Lucas S."/>
            <person name="Harmon-Smith M."/>
            <person name="Lail K."/>
            <person name="Tice H."/>
            <person name="Grimwood J."/>
            <person name="Bruce D."/>
            <person name="Barry K."/>
            <person name="Shu S."/>
            <person name="Lindquist E."/>
            <person name="Wang M."/>
            <person name="Pitluck S."/>
            <person name="Vogel J.P."/>
            <person name="Garvin D.F."/>
            <person name="Mockler T.C."/>
            <person name="Schmutz J."/>
            <person name="Rokhsar D."/>
            <person name="Bevan M.W."/>
        </authorList>
    </citation>
    <scope>NUCLEOTIDE SEQUENCE</scope>
    <source>
        <strain evidence="2">Bd21</strain>
    </source>
</reference>
<feature type="transmembrane region" description="Helical" evidence="1">
    <location>
        <begin position="20"/>
        <end position="41"/>
    </location>
</feature>
<protein>
    <submittedName>
        <fullName evidence="2 3">Uncharacterized protein</fullName>
    </submittedName>
</protein>
<keyword evidence="1" id="KW-1133">Transmembrane helix</keyword>
<dbReference type="EnsemblPlants" id="KQK22909">
    <property type="protein sequence ID" value="KQK22909"/>
    <property type="gene ID" value="BRADI_1g70008v3"/>
</dbReference>
<dbReference type="Gramene" id="KQK22909">
    <property type="protein sequence ID" value="KQK22909"/>
    <property type="gene ID" value="BRADI_1g70008v3"/>
</dbReference>